<evidence type="ECO:0000313" key="4">
    <source>
        <dbReference type="Proteomes" id="UP000250434"/>
    </source>
</evidence>
<dbReference type="EMBL" id="CP015163">
    <property type="protein sequence ID" value="AXB42167.1"/>
    <property type="molecule type" value="Genomic_DNA"/>
</dbReference>
<dbReference type="Proteomes" id="UP000250434">
    <property type="component" value="Chromosome"/>
</dbReference>
<dbReference type="KEGG" id="aab:A4R43_06165"/>
<dbReference type="RefSeq" id="WP_113691439.1">
    <property type="nucleotide sequence ID" value="NZ_CP015163.1"/>
</dbReference>
<feature type="coiled-coil region" evidence="1">
    <location>
        <begin position="32"/>
        <end position="59"/>
    </location>
</feature>
<evidence type="ECO:0000256" key="1">
    <source>
        <dbReference type="SAM" id="Coils"/>
    </source>
</evidence>
<proteinExistence type="predicted"/>
<sequence length="68" mass="7608">MTNPDADQAESFAPTESLEGLRTQIGQYGRQLARHGRRLEKHARDLDQLQHDLDVLTRQIAAGLGNRA</sequence>
<keyword evidence="1" id="KW-0175">Coiled coil</keyword>
<evidence type="ECO:0000313" key="3">
    <source>
        <dbReference type="EMBL" id="AXB42167.1"/>
    </source>
</evidence>
<accession>A0A344L293</accession>
<dbReference type="AlphaFoldDB" id="A0A344L293"/>
<gene>
    <name evidence="3" type="ORF">A4R43_06165</name>
</gene>
<protein>
    <submittedName>
        <fullName evidence="3">Uncharacterized protein</fullName>
    </submittedName>
</protein>
<keyword evidence="4" id="KW-1185">Reference proteome</keyword>
<reference evidence="3 4" key="1">
    <citation type="submission" date="2016-04" db="EMBL/GenBank/DDBJ databases">
        <title>Complete genome sequence and analysis of deep-sea sediment isolate, Amycolatopsis sp. WP1.</title>
        <authorList>
            <person name="Wang H."/>
            <person name="Chen S."/>
            <person name="Wu Q."/>
        </authorList>
    </citation>
    <scope>NUCLEOTIDE SEQUENCE [LARGE SCALE GENOMIC DNA]</scope>
    <source>
        <strain evidence="3 4">WP1</strain>
    </source>
</reference>
<organism evidence="3 4">
    <name type="scientific">Amycolatopsis albispora</name>
    <dbReference type="NCBI Taxonomy" id="1804986"/>
    <lineage>
        <taxon>Bacteria</taxon>
        <taxon>Bacillati</taxon>
        <taxon>Actinomycetota</taxon>
        <taxon>Actinomycetes</taxon>
        <taxon>Pseudonocardiales</taxon>
        <taxon>Pseudonocardiaceae</taxon>
        <taxon>Amycolatopsis</taxon>
    </lineage>
</organism>
<feature type="region of interest" description="Disordered" evidence="2">
    <location>
        <begin position="1"/>
        <end position="20"/>
    </location>
</feature>
<name>A0A344L293_9PSEU</name>
<evidence type="ECO:0000256" key="2">
    <source>
        <dbReference type="SAM" id="MobiDB-lite"/>
    </source>
</evidence>